<dbReference type="SUPFAM" id="SSF56973">
    <property type="entry name" value="Aerolisin/ETX pore-forming domain"/>
    <property type="match status" value="1"/>
</dbReference>
<dbReference type="PANTHER" id="PTHR39244">
    <property type="entry name" value="NATTERIN-4"/>
    <property type="match status" value="1"/>
</dbReference>
<gene>
    <name evidence="2" type="ORF">OLC1_LOCUS17320</name>
</gene>
<reference evidence="2" key="1">
    <citation type="submission" date="2023-03" db="EMBL/GenBank/DDBJ databases">
        <authorList>
            <person name="Julca I."/>
        </authorList>
    </citation>
    <scope>NUCLEOTIDE SEQUENCE</scope>
</reference>
<feature type="domain" description="Agglutinin" evidence="1">
    <location>
        <begin position="2"/>
        <end position="157"/>
    </location>
</feature>
<evidence type="ECO:0000313" key="3">
    <source>
        <dbReference type="Proteomes" id="UP001161247"/>
    </source>
</evidence>
<accession>A0AAV1DNH1</accession>
<dbReference type="SMART" id="SM00791">
    <property type="entry name" value="Agglutinin"/>
    <property type="match status" value="2"/>
</dbReference>
<proteinExistence type="predicted"/>
<dbReference type="Pfam" id="PF07468">
    <property type="entry name" value="Agglutinin"/>
    <property type="match status" value="2"/>
</dbReference>
<sequence length="489" mass="55521">MEALPRHVAFQSKYNSKYLSFIPNNKEEIQGLLWFSSEKVVSPFNKYKVERAKNTRGSLVHIKCVYNNKYWRRENPNVLWITATGDEPNENRCDQSCTLFEPVYVNGKDPTEGVRFRHVQSMNYVCLWHAEEPHASCLHMGLADPNSELRDVVIVIDWDNLVILPKHVTFKGDNGLYLDVFTESGNVYQKFSSNDPGAPGVRYEVLTTNNGTVIIKSSLNEKFWRIGAWLYVDGSLGFKVDHSSPIDNTKVSSDLLYKPIKVGDNKIAVRSIPANRFCNRVEGTQNRLDGVAATISNDTIFEVSEAIVWREIYNVEYNLQHTRIYKQAPVIMKTVFVENSSSEPKTQVLTFSVIKTTTTTTTWRNNVSLKLGVKAKFEAGIPIIVDGDVIISSDEFNGMYTWGEDNVTIPTLENTCTVTVPEKSKIKVSMLKTKVSCEVPFSYTQRDMLIDGKCVTYEMDDGVYTYINSSNDFRIDKAEPLLFTHISVI</sequence>
<keyword evidence="3" id="KW-1185">Reference proteome</keyword>
<protein>
    <submittedName>
        <fullName evidence="2">OLC1v1009228C1</fullName>
    </submittedName>
</protein>
<organism evidence="2 3">
    <name type="scientific">Oldenlandia corymbosa var. corymbosa</name>
    <dbReference type="NCBI Taxonomy" id="529605"/>
    <lineage>
        <taxon>Eukaryota</taxon>
        <taxon>Viridiplantae</taxon>
        <taxon>Streptophyta</taxon>
        <taxon>Embryophyta</taxon>
        <taxon>Tracheophyta</taxon>
        <taxon>Spermatophyta</taxon>
        <taxon>Magnoliopsida</taxon>
        <taxon>eudicotyledons</taxon>
        <taxon>Gunneridae</taxon>
        <taxon>Pentapetalae</taxon>
        <taxon>asterids</taxon>
        <taxon>lamiids</taxon>
        <taxon>Gentianales</taxon>
        <taxon>Rubiaceae</taxon>
        <taxon>Rubioideae</taxon>
        <taxon>Spermacoceae</taxon>
        <taxon>Hedyotis-Oldenlandia complex</taxon>
        <taxon>Oldenlandia</taxon>
    </lineage>
</organism>
<dbReference type="InterPro" id="IPR036242">
    <property type="entry name" value="Agglutinin_dom_sf"/>
</dbReference>
<dbReference type="Proteomes" id="UP001161247">
    <property type="component" value="Chromosome 6"/>
</dbReference>
<dbReference type="CDD" id="cd20216">
    <property type="entry name" value="PFM_HFR-2-like"/>
    <property type="match status" value="1"/>
</dbReference>
<dbReference type="SUPFAM" id="SSF50382">
    <property type="entry name" value="Agglutinin"/>
    <property type="match status" value="2"/>
</dbReference>
<dbReference type="PANTHER" id="PTHR39244:SF5">
    <property type="entry name" value="NATTERIN-3-LIKE"/>
    <property type="match status" value="1"/>
</dbReference>
<dbReference type="Gene3D" id="2.80.10.50">
    <property type="match status" value="2"/>
</dbReference>
<dbReference type="Pfam" id="PF03318">
    <property type="entry name" value="ETX_MTX2"/>
    <property type="match status" value="1"/>
</dbReference>
<evidence type="ECO:0000313" key="2">
    <source>
        <dbReference type="EMBL" id="CAI9109410.1"/>
    </source>
</evidence>
<dbReference type="InterPro" id="IPR004991">
    <property type="entry name" value="Aerolysin-like"/>
</dbReference>
<dbReference type="EMBL" id="OX459123">
    <property type="protein sequence ID" value="CAI9109410.1"/>
    <property type="molecule type" value="Genomic_DNA"/>
</dbReference>
<evidence type="ECO:0000259" key="1">
    <source>
        <dbReference type="SMART" id="SM00791"/>
    </source>
</evidence>
<name>A0AAV1DNH1_OLDCO</name>
<dbReference type="InterPro" id="IPR053237">
    <property type="entry name" value="Natterin_C"/>
</dbReference>
<dbReference type="AlphaFoldDB" id="A0AAV1DNH1"/>
<dbReference type="Gene3D" id="2.170.15.10">
    <property type="entry name" value="Proaerolysin, chain A, domain 3"/>
    <property type="match status" value="1"/>
</dbReference>
<feature type="domain" description="Agglutinin" evidence="1">
    <location>
        <begin position="162"/>
        <end position="305"/>
    </location>
</feature>
<dbReference type="InterPro" id="IPR008998">
    <property type="entry name" value="Agglutinin"/>
</dbReference>